<dbReference type="AlphaFoldDB" id="A0A7W3ISU1"/>
<accession>A0A7W3ISU1</accession>
<gene>
    <name evidence="3" type="ORF">FHX74_002238</name>
</gene>
<name>A0A7W3ISU1_9ACTN</name>
<keyword evidence="4" id="KW-1185">Reference proteome</keyword>
<evidence type="ECO:0000313" key="3">
    <source>
        <dbReference type="EMBL" id="MBA8794619.1"/>
    </source>
</evidence>
<evidence type="ECO:0000313" key="4">
    <source>
        <dbReference type="Proteomes" id="UP000523079"/>
    </source>
</evidence>
<dbReference type="PANTHER" id="PTHR34310">
    <property type="entry name" value="DUF427 DOMAIN PROTEIN (AFU_ORTHOLOGUE AFUA_3G02220)"/>
    <property type="match status" value="1"/>
</dbReference>
<feature type="region of interest" description="Disordered" evidence="1">
    <location>
        <begin position="241"/>
        <end position="276"/>
    </location>
</feature>
<dbReference type="Proteomes" id="UP000523079">
    <property type="component" value="Unassembled WGS sequence"/>
</dbReference>
<protein>
    <submittedName>
        <fullName evidence="3">Uncharacterized protein (DUF427 family)</fullName>
    </submittedName>
</protein>
<feature type="domain" description="DUF427" evidence="2">
    <location>
        <begin position="137"/>
        <end position="229"/>
    </location>
</feature>
<reference evidence="3 4" key="1">
    <citation type="submission" date="2020-07" db="EMBL/GenBank/DDBJ databases">
        <title>Sequencing the genomes of 1000 actinobacteria strains.</title>
        <authorList>
            <person name="Klenk H.-P."/>
        </authorList>
    </citation>
    <scope>NUCLEOTIDE SEQUENCE [LARGE SCALE GENOMIC DNA]</scope>
    <source>
        <strain evidence="3 4">DSM 100723</strain>
    </source>
</reference>
<dbReference type="InterPro" id="IPR007361">
    <property type="entry name" value="DUF427"/>
</dbReference>
<sequence length="276" mass="31089">METEPIDKWVRGSVGDTVVVDTRTPLLFWEETFPVPNYAVDRADVRLDLLVPTSTPAPAGFDFFEPHGPVSEVFDLVIGDRRVPRAAWRRDDPALGDRIVLTWRPASIDWREEDEVVAGHPRDPHKRVEALASSRHVVVSVDGEVLAESHAPVLLLETSLPTRFYLPEADLRPGLLVASDTRSHCPYKGVADRYWSLRDRPDLSDIAWSYAEPYPAVQAIAGRIAFYNELIDITVDGVRLDRPTSPFSTREQRPRADDPEGRDPDDDGHRMRHAAT</sequence>
<organism evidence="3 4">
    <name type="scientific">Microlunatus kandeliicorticis</name>
    <dbReference type="NCBI Taxonomy" id="1759536"/>
    <lineage>
        <taxon>Bacteria</taxon>
        <taxon>Bacillati</taxon>
        <taxon>Actinomycetota</taxon>
        <taxon>Actinomycetes</taxon>
        <taxon>Propionibacteriales</taxon>
        <taxon>Propionibacteriaceae</taxon>
        <taxon>Microlunatus</taxon>
    </lineage>
</organism>
<feature type="compositionally biased region" description="Basic and acidic residues" evidence="1">
    <location>
        <begin position="250"/>
        <end position="262"/>
    </location>
</feature>
<dbReference type="InterPro" id="IPR038694">
    <property type="entry name" value="DUF427_sf"/>
</dbReference>
<proteinExistence type="predicted"/>
<evidence type="ECO:0000256" key="1">
    <source>
        <dbReference type="SAM" id="MobiDB-lite"/>
    </source>
</evidence>
<dbReference type="Gene3D" id="2.170.150.40">
    <property type="entry name" value="Domain of unknown function (DUF427)"/>
    <property type="match status" value="2"/>
</dbReference>
<evidence type="ECO:0000259" key="2">
    <source>
        <dbReference type="Pfam" id="PF04248"/>
    </source>
</evidence>
<dbReference type="EMBL" id="JACGWT010000003">
    <property type="protein sequence ID" value="MBA8794619.1"/>
    <property type="molecule type" value="Genomic_DNA"/>
</dbReference>
<comment type="caution">
    <text evidence="3">The sequence shown here is derived from an EMBL/GenBank/DDBJ whole genome shotgun (WGS) entry which is preliminary data.</text>
</comment>
<dbReference type="Pfam" id="PF04248">
    <property type="entry name" value="NTP_transf_9"/>
    <property type="match status" value="1"/>
</dbReference>
<dbReference type="PANTHER" id="PTHR34310:SF9">
    <property type="entry name" value="BLR5716 PROTEIN"/>
    <property type="match status" value="1"/>
</dbReference>
<dbReference type="RefSeq" id="WP_220483763.1">
    <property type="nucleotide sequence ID" value="NZ_JACGWT010000003.1"/>
</dbReference>